<organism evidence="4 5">
    <name type="scientific">[Torrubiella] hemipterigena</name>
    <dbReference type="NCBI Taxonomy" id="1531966"/>
    <lineage>
        <taxon>Eukaryota</taxon>
        <taxon>Fungi</taxon>
        <taxon>Dikarya</taxon>
        <taxon>Ascomycota</taxon>
        <taxon>Pezizomycotina</taxon>
        <taxon>Sordariomycetes</taxon>
        <taxon>Hypocreomycetidae</taxon>
        <taxon>Hypocreales</taxon>
        <taxon>Clavicipitaceae</taxon>
        <taxon>Clavicipitaceae incertae sedis</taxon>
        <taxon>'Torrubiella' clade</taxon>
    </lineage>
</organism>
<dbReference type="GO" id="GO:0006508">
    <property type="term" value="P:proteolysis"/>
    <property type="evidence" value="ECO:0007669"/>
    <property type="project" value="InterPro"/>
</dbReference>
<dbReference type="AlphaFoldDB" id="A0A0A1TME0"/>
<keyword evidence="5" id="KW-1185">Reference proteome</keyword>
<dbReference type="InterPro" id="IPR001254">
    <property type="entry name" value="Trypsin_dom"/>
</dbReference>
<dbReference type="InterPro" id="IPR043504">
    <property type="entry name" value="Peptidase_S1_PA_chymotrypsin"/>
</dbReference>
<accession>A0A0A1TME0</accession>
<evidence type="ECO:0000256" key="1">
    <source>
        <dbReference type="ARBA" id="ARBA00023157"/>
    </source>
</evidence>
<gene>
    <name evidence="4" type="ORF">VHEMI07995</name>
</gene>
<dbReference type="InterPro" id="IPR018114">
    <property type="entry name" value="TRYPSIN_HIS"/>
</dbReference>
<dbReference type="Proteomes" id="UP000039046">
    <property type="component" value="Unassembled WGS sequence"/>
</dbReference>
<dbReference type="OrthoDB" id="6380398at2759"/>
<sequence>MVAVAKIGNNGSLDVERTPTSRRSPTRFSSSRVRTFVAGTILNKNTILTAGHCLEDVSDSRMRIKVGNSTFNQGEEHKVQKSFTHPKFTDKDIPDYDIGILKIATPLTFGDGIQPIGGLAAKEPKRRRARPRLWLGPPGSGQVHFH</sequence>
<reference evidence="4 5" key="1">
    <citation type="journal article" date="2015" name="Genome Announc.">
        <title>Draft Genome Sequence and Gene Annotation of the Entomopathogenic Fungus Verticillium hemipterigenum.</title>
        <authorList>
            <person name="Horn F."/>
            <person name="Habel A."/>
            <person name="Scharf D.H."/>
            <person name="Dworschak J."/>
            <person name="Brakhage A.A."/>
            <person name="Guthke R."/>
            <person name="Hertweck C."/>
            <person name="Linde J."/>
        </authorList>
    </citation>
    <scope>NUCLEOTIDE SEQUENCE [LARGE SCALE GENOMIC DNA]</scope>
</reference>
<dbReference type="PROSITE" id="PS00134">
    <property type="entry name" value="TRYPSIN_HIS"/>
    <property type="match status" value="1"/>
</dbReference>
<evidence type="ECO:0000259" key="3">
    <source>
        <dbReference type="Pfam" id="PF00089"/>
    </source>
</evidence>
<name>A0A0A1TME0_9HYPO</name>
<dbReference type="PANTHER" id="PTHR24250:SF27">
    <property type="entry name" value="ELASTASE 2 LIKE"/>
    <property type="match status" value="1"/>
</dbReference>
<dbReference type="HOGENOM" id="CLU_1778762_0_0_1"/>
<dbReference type="STRING" id="1531966.A0A0A1TME0"/>
<dbReference type="PANTHER" id="PTHR24250">
    <property type="entry name" value="CHYMOTRYPSIN-RELATED"/>
    <property type="match status" value="1"/>
</dbReference>
<feature type="domain" description="Peptidase S1" evidence="3">
    <location>
        <begin position="30"/>
        <end position="120"/>
    </location>
</feature>
<evidence type="ECO:0000313" key="4">
    <source>
        <dbReference type="EMBL" id="CEJ92335.1"/>
    </source>
</evidence>
<dbReference type="FunFam" id="2.40.10.10:FF:000068">
    <property type="entry name" value="transmembrane protease serine 2"/>
    <property type="match status" value="1"/>
</dbReference>
<dbReference type="Pfam" id="PF00089">
    <property type="entry name" value="Trypsin"/>
    <property type="match status" value="1"/>
</dbReference>
<feature type="region of interest" description="Disordered" evidence="2">
    <location>
        <begin position="121"/>
        <end position="146"/>
    </location>
</feature>
<dbReference type="EMBL" id="CDHN01000004">
    <property type="protein sequence ID" value="CEJ92335.1"/>
    <property type="molecule type" value="Genomic_DNA"/>
</dbReference>
<keyword evidence="1" id="KW-1015">Disulfide bond</keyword>
<evidence type="ECO:0000313" key="5">
    <source>
        <dbReference type="Proteomes" id="UP000039046"/>
    </source>
</evidence>
<feature type="region of interest" description="Disordered" evidence="2">
    <location>
        <begin position="1"/>
        <end position="27"/>
    </location>
</feature>
<evidence type="ECO:0000256" key="2">
    <source>
        <dbReference type="SAM" id="MobiDB-lite"/>
    </source>
</evidence>
<dbReference type="Gene3D" id="2.40.10.10">
    <property type="entry name" value="Trypsin-like serine proteases"/>
    <property type="match status" value="1"/>
</dbReference>
<dbReference type="InterPro" id="IPR009003">
    <property type="entry name" value="Peptidase_S1_PA"/>
</dbReference>
<proteinExistence type="predicted"/>
<protein>
    <recommendedName>
        <fullName evidence="3">Peptidase S1 domain-containing protein</fullName>
    </recommendedName>
</protein>
<dbReference type="SUPFAM" id="SSF50494">
    <property type="entry name" value="Trypsin-like serine proteases"/>
    <property type="match status" value="1"/>
</dbReference>
<dbReference type="GO" id="GO:0004252">
    <property type="term" value="F:serine-type endopeptidase activity"/>
    <property type="evidence" value="ECO:0007669"/>
    <property type="project" value="InterPro"/>
</dbReference>